<reference evidence="2 3" key="1">
    <citation type="submission" date="2017-09" db="EMBL/GenBank/DDBJ databases">
        <authorList>
            <person name="Ehlers B."/>
            <person name="Leendertz F.H."/>
        </authorList>
    </citation>
    <scope>NUCLEOTIDE SEQUENCE [LARGE SCALE GENOMIC DNA]</scope>
    <source>
        <strain evidence="2 3">DSM 45537</strain>
    </source>
</reference>
<organism evidence="2 3">
    <name type="scientific">Nocardia amikacinitolerans</name>
    <dbReference type="NCBI Taxonomy" id="756689"/>
    <lineage>
        <taxon>Bacteria</taxon>
        <taxon>Bacillati</taxon>
        <taxon>Actinomycetota</taxon>
        <taxon>Actinomycetes</taxon>
        <taxon>Mycobacteriales</taxon>
        <taxon>Nocardiaceae</taxon>
        <taxon>Nocardia</taxon>
    </lineage>
</organism>
<keyword evidence="2" id="KW-0255">Endonuclease</keyword>
<dbReference type="EMBL" id="OBEG01000006">
    <property type="protein sequence ID" value="SNY88450.1"/>
    <property type="molecule type" value="Genomic_DNA"/>
</dbReference>
<gene>
    <name evidence="2" type="ORF">SAMN04244553_5424</name>
</gene>
<feature type="domain" description="HNH nuclease" evidence="1">
    <location>
        <begin position="215"/>
        <end position="264"/>
    </location>
</feature>
<keyword evidence="2" id="KW-0378">Hydrolase</keyword>
<evidence type="ECO:0000313" key="3">
    <source>
        <dbReference type="Proteomes" id="UP000219565"/>
    </source>
</evidence>
<proteinExistence type="predicted"/>
<keyword evidence="3" id="KW-1185">Reference proteome</keyword>
<protein>
    <submittedName>
        <fullName evidence="2">HNH endonuclease</fullName>
    </submittedName>
</protein>
<keyword evidence="2" id="KW-0540">Nuclease</keyword>
<sequence length="313" mass="35339">MLAWAFKSVGDNRDWHSNDGYPDVDGSQYVYSNKVGNSQNVARGDIVVVHDRDRVHGTSRIEDLKIEPDVEVRVMLCPRCHKSGPSRRTTRERVYLCKKCRHEFDDPFITHETRTVYTAIFGTEWRALDEPVSVEALKSVLMVSDRQSSIRRVDPVKLADLLNEVAVDPELSDEAPDDTVPEKSIAGGRRRFMVTVRKNQGMFRRALIRRDGLVCAITGPAPASALHAAHLRAFSKHETHDPDEGLMLRTDLHGLFDTGLLAIDPKTMRVVVSPELAEYPLYWDLRGTKVKSGPWRTALADHFTAATQMWAHS</sequence>
<accession>A0A285LU49</accession>
<dbReference type="Pfam" id="PF13391">
    <property type="entry name" value="HNH_2"/>
    <property type="match status" value="1"/>
</dbReference>
<dbReference type="InterPro" id="IPR003615">
    <property type="entry name" value="HNH_nuc"/>
</dbReference>
<evidence type="ECO:0000313" key="2">
    <source>
        <dbReference type="EMBL" id="SNY88450.1"/>
    </source>
</evidence>
<name>A0A285LU49_9NOCA</name>
<dbReference type="GO" id="GO:0004519">
    <property type="term" value="F:endonuclease activity"/>
    <property type="evidence" value="ECO:0007669"/>
    <property type="project" value="UniProtKB-KW"/>
</dbReference>
<dbReference type="AlphaFoldDB" id="A0A285LU49"/>
<dbReference type="RefSeq" id="WP_179831015.1">
    <property type="nucleotide sequence ID" value="NZ_OBEG01000006.1"/>
</dbReference>
<dbReference type="Proteomes" id="UP000219565">
    <property type="component" value="Unassembled WGS sequence"/>
</dbReference>
<evidence type="ECO:0000259" key="1">
    <source>
        <dbReference type="Pfam" id="PF13391"/>
    </source>
</evidence>